<evidence type="ECO:0000256" key="1">
    <source>
        <dbReference type="SAM" id="MobiDB-lite"/>
    </source>
</evidence>
<name>A0A9W4GP66_9ACTN</name>
<gene>
    <name evidence="2" type="ORF">SCOCK_150040</name>
</gene>
<feature type="region of interest" description="Disordered" evidence="1">
    <location>
        <begin position="75"/>
        <end position="96"/>
    </location>
</feature>
<reference evidence="2" key="1">
    <citation type="submission" date="2021-05" db="EMBL/GenBank/DDBJ databases">
        <authorList>
            <person name="Arsene-Ploetze F."/>
        </authorList>
    </citation>
    <scope>NUCLEOTIDE SEQUENCE</scope>
    <source>
        <strain evidence="2">DSM 42138</strain>
    </source>
</reference>
<feature type="region of interest" description="Disordered" evidence="1">
    <location>
        <begin position="161"/>
        <end position="206"/>
    </location>
</feature>
<accession>A0A9W4GP66</accession>
<feature type="compositionally biased region" description="Basic and acidic residues" evidence="1">
    <location>
        <begin position="191"/>
        <end position="205"/>
    </location>
</feature>
<dbReference type="AlphaFoldDB" id="A0A9W4GP66"/>
<dbReference type="Proteomes" id="UP001152519">
    <property type="component" value="Unassembled WGS sequence"/>
</dbReference>
<dbReference type="EMBL" id="CAJSLV010000043">
    <property type="protein sequence ID" value="CAG6392068.1"/>
    <property type="molecule type" value="Genomic_DNA"/>
</dbReference>
<comment type="caution">
    <text evidence="2">The sequence shown here is derived from an EMBL/GenBank/DDBJ whole genome shotgun (WGS) entry which is preliminary data.</text>
</comment>
<protein>
    <submittedName>
        <fullName evidence="2">Uncharacterized protein</fullName>
    </submittedName>
</protein>
<sequence length="228" mass="24236">MPGSADGPSGSQAALTVAAGSRAERCRIARRSPSVVQPQIPSTGPTSMAHAKHCLVTGQRRQTAFASSVCSTARPLLMPPTGKKRSGSSRRQRPCARQSMEHLLGIAGIPLRRVGRREKAVNVPALHFRDRTADVGVTPAFETMAAPEQTRVLAVTGTGERTPVHHASTGASVESDVREAAGSARTKRSRAPSERPARRIHDRHSLGCASQWSSRALATSAGRWSTVQ</sequence>
<organism evidence="2 3">
    <name type="scientific">Actinacidiphila cocklensis</name>
    <dbReference type="NCBI Taxonomy" id="887465"/>
    <lineage>
        <taxon>Bacteria</taxon>
        <taxon>Bacillati</taxon>
        <taxon>Actinomycetota</taxon>
        <taxon>Actinomycetes</taxon>
        <taxon>Kitasatosporales</taxon>
        <taxon>Streptomycetaceae</taxon>
        <taxon>Actinacidiphila</taxon>
    </lineage>
</organism>
<evidence type="ECO:0000313" key="2">
    <source>
        <dbReference type="EMBL" id="CAG6392068.1"/>
    </source>
</evidence>
<proteinExistence type="predicted"/>
<evidence type="ECO:0000313" key="3">
    <source>
        <dbReference type="Proteomes" id="UP001152519"/>
    </source>
</evidence>
<feature type="compositionally biased region" description="Basic residues" evidence="1">
    <location>
        <begin position="82"/>
        <end position="94"/>
    </location>
</feature>
<keyword evidence="3" id="KW-1185">Reference proteome</keyword>